<dbReference type="InterPro" id="IPR010562">
    <property type="entry name" value="Haemolymph_juvenile_hormone-bd"/>
</dbReference>
<comment type="caution">
    <text evidence="2">The sequence shown here is derived from an EMBL/GenBank/DDBJ whole genome shotgun (WGS) entry which is preliminary data.</text>
</comment>
<dbReference type="Gene3D" id="3.15.10.30">
    <property type="entry name" value="Haemolymph juvenile hormone binding protein"/>
    <property type="match status" value="1"/>
</dbReference>
<keyword evidence="1" id="KW-0732">Signal</keyword>
<reference evidence="2 3" key="1">
    <citation type="journal article" date="2023" name="Arcadia Sci">
        <title>De novo assembly of a long-read Amblyomma americanum tick genome.</title>
        <authorList>
            <person name="Chou S."/>
            <person name="Poskanzer K.E."/>
            <person name="Rollins M."/>
            <person name="Thuy-Boun P.S."/>
        </authorList>
    </citation>
    <scope>NUCLEOTIDE SEQUENCE [LARGE SCALE GENOMIC DNA]</scope>
    <source>
        <strain evidence="2">F_SG_1</strain>
        <tissue evidence="2">Salivary glands</tissue>
    </source>
</reference>
<dbReference type="Pfam" id="PF06585">
    <property type="entry name" value="JHBP"/>
    <property type="match status" value="1"/>
</dbReference>
<gene>
    <name evidence="2" type="ORF">V5799_010259</name>
</gene>
<dbReference type="InterPro" id="IPR038606">
    <property type="entry name" value="To_sf"/>
</dbReference>
<dbReference type="EMBL" id="JARKHS020005619">
    <property type="protein sequence ID" value="KAK8783379.1"/>
    <property type="molecule type" value="Genomic_DNA"/>
</dbReference>
<protein>
    <recommendedName>
        <fullName evidence="4">Secreted protein</fullName>
    </recommendedName>
</protein>
<name>A0AAQ4F8J9_AMBAM</name>
<organism evidence="2 3">
    <name type="scientific">Amblyomma americanum</name>
    <name type="common">Lone star tick</name>
    <dbReference type="NCBI Taxonomy" id="6943"/>
    <lineage>
        <taxon>Eukaryota</taxon>
        <taxon>Metazoa</taxon>
        <taxon>Ecdysozoa</taxon>
        <taxon>Arthropoda</taxon>
        <taxon>Chelicerata</taxon>
        <taxon>Arachnida</taxon>
        <taxon>Acari</taxon>
        <taxon>Parasitiformes</taxon>
        <taxon>Ixodida</taxon>
        <taxon>Ixodoidea</taxon>
        <taxon>Ixodidae</taxon>
        <taxon>Amblyomminae</taxon>
        <taxon>Amblyomma</taxon>
    </lineage>
</organism>
<keyword evidence="3" id="KW-1185">Reference proteome</keyword>
<dbReference type="PANTHER" id="PTHR11008">
    <property type="entry name" value="PROTEIN TAKEOUT-LIKE PROTEIN"/>
    <property type="match status" value="1"/>
</dbReference>
<feature type="chain" id="PRO_5042816457" description="Secreted protein" evidence="1">
    <location>
        <begin position="17"/>
        <end position="215"/>
    </location>
</feature>
<accession>A0AAQ4F8J9</accession>
<evidence type="ECO:0008006" key="4">
    <source>
        <dbReference type="Google" id="ProtNLM"/>
    </source>
</evidence>
<evidence type="ECO:0000313" key="3">
    <source>
        <dbReference type="Proteomes" id="UP001321473"/>
    </source>
</evidence>
<proteinExistence type="predicted"/>
<evidence type="ECO:0000313" key="2">
    <source>
        <dbReference type="EMBL" id="KAK8783379.1"/>
    </source>
</evidence>
<dbReference type="AlphaFoldDB" id="A0AAQ4F8J9"/>
<dbReference type="PANTHER" id="PTHR11008:SF9">
    <property type="entry name" value="PROTEIN TAKEOUT-LIKE PROTEIN"/>
    <property type="match status" value="1"/>
</dbReference>
<feature type="signal peptide" evidence="1">
    <location>
        <begin position="1"/>
        <end position="16"/>
    </location>
</feature>
<dbReference type="Proteomes" id="UP001321473">
    <property type="component" value="Unassembled WGS sequence"/>
</dbReference>
<evidence type="ECO:0000256" key="1">
    <source>
        <dbReference type="SAM" id="SignalP"/>
    </source>
</evidence>
<sequence>MKVCAVLLSVLVAVSGRSQPSDRTARSPGSAYYDRRMEELLHHKLEKFRSVMSSGYPSLSIPVTDPLNIPPVDMSSIFGGDVFRFQLLHVQIRNLSTFEITELRADTKRLKVRLTFQAPQISGRMQYTVAGSLYEVFPLQGSGRCDVVYHDVTVSTVARLKETNGRFQFAGFEDSSVDFASDEVSDRQHGAVHGSVSSILKLPSVCYSAQGKWLV</sequence>